<dbReference type="Gene3D" id="1.10.260.40">
    <property type="entry name" value="lambda repressor-like DNA-binding domains"/>
    <property type="match status" value="1"/>
</dbReference>
<dbReference type="EMBL" id="RXFT01000007">
    <property type="protein sequence ID" value="RUR68993.1"/>
    <property type="molecule type" value="Genomic_DNA"/>
</dbReference>
<evidence type="ECO:0000256" key="2">
    <source>
        <dbReference type="ARBA" id="ARBA00023125"/>
    </source>
</evidence>
<reference evidence="5 6" key="1">
    <citation type="submission" date="2018-12" db="EMBL/GenBank/DDBJ databases">
        <title>The genome sequences of Variovorax guangxiensis DSM 27352.</title>
        <authorList>
            <person name="Gao J."/>
            <person name="Sun J."/>
        </authorList>
    </citation>
    <scope>NUCLEOTIDE SEQUENCE [LARGE SCALE GENOMIC DNA]</scope>
    <source>
        <strain evidence="5 6">DSM 27352</strain>
    </source>
</reference>
<dbReference type="SUPFAM" id="SSF53822">
    <property type="entry name" value="Periplasmic binding protein-like I"/>
    <property type="match status" value="1"/>
</dbReference>
<evidence type="ECO:0000313" key="5">
    <source>
        <dbReference type="EMBL" id="RUR68993.1"/>
    </source>
</evidence>
<evidence type="ECO:0000256" key="1">
    <source>
        <dbReference type="ARBA" id="ARBA00023015"/>
    </source>
</evidence>
<dbReference type="SMART" id="SM00354">
    <property type="entry name" value="HTH_LACI"/>
    <property type="match status" value="1"/>
</dbReference>
<dbReference type="Proteomes" id="UP000281118">
    <property type="component" value="Unassembled WGS sequence"/>
</dbReference>
<protein>
    <submittedName>
        <fullName evidence="5">LacI family DNA-binding transcriptional regulator</fullName>
    </submittedName>
</protein>
<dbReference type="PROSITE" id="PS50932">
    <property type="entry name" value="HTH_LACI_2"/>
    <property type="match status" value="1"/>
</dbReference>
<dbReference type="Pfam" id="PF13377">
    <property type="entry name" value="Peripla_BP_3"/>
    <property type="match status" value="1"/>
</dbReference>
<feature type="domain" description="HTH lacI-type" evidence="4">
    <location>
        <begin position="1"/>
        <end position="55"/>
    </location>
</feature>
<dbReference type="InterPro" id="IPR046335">
    <property type="entry name" value="LacI/GalR-like_sensor"/>
</dbReference>
<keyword evidence="3" id="KW-0804">Transcription</keyword>
<evidence type="ECO:0000313" key="6">
    <source>
        <dbReference type="Proteomes" id="UP000281118"/>
    </source>
</evidence>
<gene>
    <name evidence="5" type="ORF">EJP67_18200</name>
</gene>
<keyword evidence="1" id="KW-0805">Transcription regulation</keyword>
<name>A0A3S1F287_9BURK</name>
<dbReference type="OrthoDB" id="269117at2"/>
<evidence type="ECO:0000256" key="3">
    <source>
        <dbReference type="ARBA" id="ARBA00023163"/>
    </source>
</evidence>
<sequence length="344" mass="36173">MSIQAVAAKAGVSVATVSRAFNFPDKVTPATRELVERVARELNYVPNASARTLRTQRSRVLGVVLPTLLNPTFAECLQGIARAAIAGGYAIIPVTTGYRIDEEERAVHLLLAGSVDGLILVVSNPSTSAALPRLQAAGVPYVLAYNRHPEHPCVSVDSESAVADAVARLVLLGHRRIAMVSGTLAASDRAQQRYRGYRRGMAEAGLPTPALVEVPFVETAVDALSKQLQARNRPTALICSNDLLAIRSIRAAHLSGLSVPGDLSVVGFDGIALGEDLTPALTTIAQPNSDIGRHSVELLIQAMASGAALQADASLLLAHSFRDGESCASAHENEDNDDNNAAIA</sequence>
<dbReference type="CDD" id="cd01392">
    <property type="entry name" value="HTH_LacI"/>
    <property type="match status" value="1"/>
</dbReference>
<dbReference type="Gene3D" id="3.40.50.2300">
    <property type="match status" value="2"/>
</dbReference>
<dbReference type="Pfam" id="PF00356">
    <property type="entry name" value="LacI"/>
    <property type="match status" value="1"/>
</dbReference>
<dbReference type="SUPFAM" id="SSF47413">
    <property type="entry name" value="lambda repressor-like DNA-binding domains"/>
    <property type="match status" value="1"/>
</dbReference>
<dbReference type="RefSeq" id="WP_126023116.1">
    <property type="nucleotide sequence ID" value="NZ_RXFT01000007.1"/>
</dbReference>
<comment type="caution">
    <text evidence="5">The sequence shown here is derived from an EMBL/GenBank/DDBJ whole genome shotgun (WGS) entry which is preliminary data.</text>
</comment>
<dbReference type="PANTHER" id="PTHR30146:SF138">
    <property type="entry name" value="TRANSCRIPTIONAL REGULATORY PROTEIN"/>
    <property type="match status" value="1"/>
</dbReference>
<dbReference type="InterPro" id="IPR000843">
    <property type="entry name" value="HTH_LacI"/>
</dbReference>
<dbReference type="PANTHER" id="PTHR30146">
    <property type="entry name" value="LACI-RELATED TRANSCRIPTIONAL REPRESSOR"/>
    <property type="match status" value="1"/>
</dbReference>
<proteinExistence type="predicted"/>
<keyword evidence="2 5" id="KW-0238">DNA-binding</keyword>
<dbReference type="GO" id="GO:0003700">
    <property type="term" value="F:DNA-binding transcription factor activity"/>
    <property type="evidence" value="ECO:0007669"/>
    <property type="project" value="TreeGrafter"/>
</dbReference>
<organism evidence="5 6">
    <name type="scientific">Variovorax guangxiensis</name>
    <dbReference type="NCBI Taxonomy" id="1775474"/>
    <lineage>
        <taxon>Bacteria</taxon>
        <taxon>Pseudomonadati</taxon>
        <taxon>Pseudomonadota</taxon>
        <taxon>Betaproteobacteria</taxon>
        <taxon>Burkholderiales</taxon>
        <taxon>Comamonadaceae</taxon>
        <taxon>Variovorax</taxon>
    </lineage>
</organism>
<dbReference type="AlphaFoldDB" id="A0A3S1F287"/>
<dbReference type="GO" id="GO:0000976">
    <property type="term" value="F:transcription cis-regulatory region binding"/>
    <property type="evidence" value="ECO:0007669"/>
    <property type="project" value="TreeGrafter"/>
</dbReference>
<evidence type="ECO:0000259" key="4">
    <source>
        <dbReference type="PROSITE" id="PS50932"/>
    </source>
</evidence>
<accession>A0A3S1F287</accession>
<dbReference type="InterPro" id="IPR010982">
    <property type="entry name" value="Lambda_DNA-bd_dom_sf"/>
</dbReference>
<dbReference type="InterPro" id="IPR028082">
    <property type="entry name" value="Peripla_BP_I"/>
</dbReference>